<dbReference type="AlphaFoldDB" id="A0A3D6BS47"/>
<comment type="caution">
    <text evidence="1">The sequence shown here is derived from an EMBL/GenBank/DDBJ whole genome shotgun (WGS) entry which is preliminary data.</text>
</comment>
<dbReference type="GO" id="GO:0015774">
    <property type="term" value="P:polysaccharide transport"/>
    <property type="evidence" value="ECO:0007669"/>
    <property type="project" value="InterPro"/>
</dbReference>
<evidence type="ECO:0000313" key="1">
    <source>
        <dbReference type="EMBL" id="HCY80875.1"/>
    </source>
</evidence>
<dbReference type="GO" id="GO:0000271">
    <property type="term" value="P:polysaccharide biosynthetic process"/>
    <property type="evidence" value="ECO:0007669"/>
    <property type="project" value="InterPro"/>
</dbReference>
<proteinExistence type="predicted"/>
<feature type="non-terminal residue" evidence="1">
    <location>
        <position position="1"/>
    </location>
</feature>
<name>A0A3D6BS47_9FLAO</name>
<dbReference type="SUPFAM" id="SSF53756">
    <property type="entry name" value="UDP-Glycosyltransferase/glycogen phosphorylase"/>
    <property type="match status" value="1"/>
</dbReference>
<dbReference type="Gene3D" id="3.40.50.12580">
    <property type="match status" value="1"/>
</dbReference>
<dbReference type="Pfam" id="PF05159">
    <property type="entry name" value="Capsule_synth"/>
    <property type="match status" value="1"/>
</dbReference>
<dbReference type="Proteomes" id="UP000263268">
    <property type="component" value="Unassembled WGS sequence"/>
</dbReference>
<evidence type="ECO:0000313" key="2">
    <source>
        <dbReference type="Proteomes" id="UP000263268"/>
    </source>
</evidence>
<organism evidence="1 2">
    <name type="scientific">Xanthomarina gelatinilytica</name>
    <dbReference type="NCBI Taxonomy" id="1137281"/>
    <lineage>
        <taxon>Bacteria</taxon>
        <taxon>Pseudomonadati</taxon>
        <taxon>Bacteroidota</taxon>
        <taxon>Flavobacteriia</taxon>
        <taxon>Flavobacteriales</taxon>
        <taxon>Flavobacteriaceae</taxon>
        <taxon>Xanthomarina</taxon>
    </lineage>
</organism>
<dbReference type="InterPro" id="IPR043148">
    <property type="entry name" value="TagF_C"/>
</dbReference>
<dbReference type="InterPro" id="IPR007833">
    <property type="entry name" value="Capsule_polysaccharide_synth"/>
</dbReference>
<evidence type="ECO:0008006" key="3">
    <source>
        <dbReference type="Google" id="ProtNLM"/>
    </source>
</evidence>
<sequence length="153" mass="17645">LQIPHDMVIKCHSNVSCEEFVEALCAWADQPNNPKILFKPHPANLQSMTPLKNIIKKYNNVLYLDFDIHVHEAIRASSAVYVINSGVGQEAMLLDKPVVAFGHAEYSSAVISGDINNLKDCWKKVIENDKLEMEKMYRRWYYWYESNLIDVSK</sequence>
<protein>
    <recommendedName>
        <fullName evidence="3">Capsular biosynthesis protein</fullName>
    </recommendedName>
</protein>
<reference evidence="1 2" key="1">
    <citation type="journal article" date="2018" name="Nat. Biotechnol.">
        <title>A standardized bacterial taxonomy based on genome phylogeny substantially revises the tree of life.</title>
        <authorList>
            <person name="Parks D.H."/>
            <person name="Chuvochina M."/>
            <person name="Waite D.W."/>
            <person name="Rinke C."/>
            <person name="Skarshewski A."/>
            <person name="Chaumeil P.A."/>
            <person name="Hugenholtz P."/>
        </authorList>
    </citation>
    <scope>NUCLEOTIDE SEQUENCE [LARGE SCALE GENOMIC DNA]</scope>
    <source>
        <strain evidence="1">UBA10227</strain>
    </source>
</reference>
<accession>A0A3D6BS47</accession>
<dbReference type="EMBL" id="DPRK01000070">
    <property type="protein sequence ID" value="HCY80875.1"/>
    <property type="molecule type" value="Genomic_DNA"/>
</dbReference>
<gene>
    <name evidence="1" type="ORF">DHV22_04345</name>
</gene>